<gene>
    <name evidence="1" type="ORF">GMARGA_LOCUS39535</name>
</gene>
<evidence type="ECO:0000313" key="2">
    <source>
        <dbReference type="Proteomes" id="UP000789901"/>
    </source>
</evidence>
<proteinExistence type="predicted"/>
<organism evidence="1 2">
    <name type="scientific">Gigaspora margarita</name>
    <dbReference type="NCBI Taxonomy" id="4874"/>
    <lineage>
        <taxon>Eukaryota</taxon>
        <taxon>Fungi</taxon>
        <taxon>Fungi incertae sedis</taxon>
        <taxon>Mucoromycota</taxon>
        <taxon>Glomeromycotina</taxon>
        <taxon>Glomeromycetes</taxon>
        <taxon>Diversisporales</taxon>
        <taxon>Gigasporaceae</taxon>
        <taxon>Gigaspora</taxon>
    </lineage>
</organism>
<feature type="non-terminal residue" evidence="1">
    <location>
        <position position="40"/>
    </location>
</feature>
<reference evidence="1 2" key="1">
    <citation type="submission" date="2021-06" db="EMBL/GenBank/DDBJ databases">
        <authorList>
            <person name="Kallberg Y."/>
            <person name="Tangrot J."/>
            <person name="Rosling A."/>
        </authorList>
    </citation>
    <scope>NUCLEOTIDE SEQUENCE [LARGE SCALE GENOMIC DNA]</scope>
    <source>
        <strain evidence="1 2">120-4 pot B 10/14</strain>
    </source>
</reference>
<protein>
    <submittedName>
        <fullName evidence="1">11563_t:CDS:1</fullName>
    </submittedName>
</protein>
<keyword evidence="2" id="KW-1185">Reference proteome</keyword>
<evidence type="ECO:0000313" key="1">
    <source>
        <dbReference type="EMBL" id="CAG8849123.1"/>
    </source>
</evidence>
<name>A0ABN7X6B1_GIGMA</name>
<sequence length="40" mass="4285">MVLLELGHALLESPFVRDGVIFEIGVCAIRVADSVVGIFV</sequence>
<accession>A0ABN7X6B1</accession>
<comment type="caution">
    <text evidence="1">The sequence shown here is derived from an EMBL/GenBank/DDBJ whole genome shotgun (WGS) entry which is preliminary data.</text>
</comment>
<dbReference type="EMBL" id="CAJVQB010094904">
    <property type="protein sequence ID" value="CAG8849123.1"/>
    <property type="molecule type" value="Genomic_DNA"/>
</dbReference>
<dbReference type="Proteomes" id="UP000789901">
    <property type="component" value="Unassembled WGS sequence"/>
</dbReference>